<keyword evidence="2" id="KW-1185">Reference proteome</keyword>
<sequence>MNPNLPNTVFSFRGLTIGWIIPPSSSAKADSLLLLGIKSRPTLSKKKSLLQELVVQQDLCLSNSFSFSCLSLPYRCYHFLAAGAGRPEHVVYEASKMLLTSNAVDVDEGDYIDDGRPILPLFSF</sequence>
<dbReference type="EMBL" id="DF973196">
    <property type="protein sequence ID" value="GAU19219.1"/>
    <property type="molecule type" value="Genomic_DNA"/>
</dbReference>
<dbReference type="Proteomes" id="UP000242715">
    <property type="component" value="Unassembled WGS sequence"/>
</dbReference>
<organism evidence="1 2">
    <name type="scientific">Trifolium subterraneum</name>
    <name type="common">Subterranean clover</name>
    <dbReference type="NCBI Taxonomy" id="3900"/>
    <lineage>
        <taxon>Eukaryota</taxon>
        <taxon>Viridiplantae</taxon>
        <taxon>Streptophyta</taxon>
        <taxon>Embryophyta</taxon>
        <taxon>Tracheophyta</taxon>
        <taxon>Spermatophyta</taxon>
        <taxon>Magnoliopsida</taxon>
        <taxon>eudicotyledons</taxon>
        <taxon>Gunneridae</taxon>
        <taxon>Pentapetalae</taxon>
        <taxon>rosids</taxon>
        <taxon>fabids</taxon>
        <taxon>Fabales</taxon>
        <taxon>Fabaceae</taxon>
        <taxon>Papilionoideae</taxon>
        <taxon>50 kb inversion clade</taxon>
        <taxon>NPAAA clade</taxon>
        <taxon>Hologalegina</taxon>
        <taxon>IRL clade</taxon>
        <taxon>Trifolieae</taxon>
        <taxon>Trifolium</taxon>
    </lineage>
</organism>
<reference evidence="2" key="1">
    <citation type="journal article" date="2017" name="Front. Plant Sci.">
        <title>Climate Clever Clovers: New Paradigm to Reduce the Environmental Footprint of Ruminants by Breeding Low Methanogenic Forages Utilizing Haplotype Variation.</title>
        <authorList>
            <person name="Kaur P."/>
            <person name="Appels R."/>
            <person name="Bayer P.E."/>
            <person name="Keeble-Gagnere G."/>
            <person name="Wang J."/>
            <person name="Hirakawa H."/>
            <person name="Shirasawa K."/>
            <person name="Vercoe P."/>
            <person name="Stefanova K."/>
            <person name="Durmic Z."/>
            <person name="Nichols P."/>
            <person name="Revell C."/>
            <person name="Isobe S.N."/>
            <person name="Edwards D."/>
            <person name="Erskine W."/>
        </authorList>
    </citation>
    <scope>NUCLEOTIDE SEQUENCE [LARGE SCALE GENOMIC DNA]</scope>
    <source>
        <strain evidence="2">cv. Daliak</strain>
    </source>
</reference>
<protein>
    <submittedName>
        <fullName evidence="1">Uncharacterized protein</fullName>
    </submittedName>
</protein>
<evidence type="ECO:0000313" key="1">
    <source>
        <dbReference type="EMBL" id="GAU19219.1"/>
    </source>
</evidence>
<evidence type="ECO:0000313" key="2">
    <source>
        <dbReference type="Proteomes" id="UP000242715"/>
    </source>
</evidence>
<name>A0A2Z6LMC7_TRISU</name>
<proteinExistence type="predicted"/>
<gene>
    <name evidence="1" type="ORF">TSUD_199010</name>
</gene>
<dbReference type="AlphaFoldDB" id="A0A2Z6LMC7"/>
<accession>A0A2Z6LMC7</accession>